<name>A0A0D3KUQ2_EMIH1</name>
<accession>A0A0D3KUQ2</accession>
<dbReference type="GO" id="GO:0003723">
    <property type="term" value="F:RNA binding"/>
    <property type="evidence" value="ECO:0007669"/>
    <property type="project" value="InterPro"/>
</dbReference>
<dbReference type="Proteomes" id="UP000013827">
    <property type="component" value="Unassembled WGS sequence"/>
</dbReference>
<evidence type="ECO:0000313" key="3">
    <source>
        <dbReference type="EnsemblProtists" id="EOD39487"/>
    </source>
</evidence>
<reference evidence="4" key="1">
    <citation type="journal article" date="2013" name="Nature">
        <title>Pan genome of the phytoplankton Emiliania underpins its global distribution.</title>
        <authorList>
            <person name="Read B.A."/>
            <person name="Kegel J."/>
            <person name="Klute M.J."/>
            <person name="Kuo A."/>
            <person name="Lefebvre S.C."/>
            <person name="Maumus F."/>
            <person name="Mayer C."/>
            <person name="Miller J."/>
            <person name="Monier A."/>
            <person name="Salamov A."/>
            <person name="Young J."/>
            <person name="Aguilar M."/>
            <person name="Claverie J.M."/>
            <person name="Frickenhaus S."/>
            <person name="Gonzalez K."/>
            <person name="Herman E.K."/>
            <person name="Lin Y.C."/>
            <person name="Napier J."/>
            <person name="Ogata H."/>
            <person name="Sarno A.F."/>
            <person name="Shmutz J."/>
            <person name="Schroeder D."/>
            <person name="de Vargas C."/>
            <person name="Verret F."/>
            <person name="von Dassow P."/>
            <person name="Valentin K."/>
            <person name="Van de Peer Y."/>
            <person name="Wheeler G."/>
            <person name="Dacks J.B."/>
            <person name="Delwiche C.F."/>
            <person name="Dyhrman S.T."/>
            <person name="Glockner G."/>
            <person name="John U."/>
            <person name="Richards T."/>
            <person name="Worden A.Z."/>
            <person name="Zhang X."/>
            <person name="Grigoriev I.V."/>
            <person name="Allen A.E."/>
            <person name="Bidle K."/>
            <person name="Borodovsky M."/>
            <person name="Bowler C."/>
            <person name="Brownlee C."/>
            <person name="Cock J.M."/>
            <person name="Elias M."/>
            <person name="Gladyshev V.N."/>
            <person name="Groth M."/>
            <person name="Guda C."/>
            <person name="Hadaegh A."/>
            <person name="Iglesias-Rodriguez M.D."/>
            <person name="Jenkins J."/>
            <person name="Jones B.M."/>
            <person name="Lawson T."/>
            <person name="Leese F."/>
            <person name="Lindquist E."/>
            <person name="Lobanov A."/>
            <person name="Lomsadze A."/>
            <person name="Malik S.B."/>
            <person name="Marsh M.E."/>
            <person name="Mackinder L."/>
            <person name="Mock T."/>
            <person name="Mueller-Roeber B."/>
            <person name="Pagarete A."/>
            <person name="Parker M."/>
            <person name="Probert I."/>
            <person name="Quesneville H."/>
            <person name="Raines C."/>
            <person name="Rensing S.A."/>
            <person name="Riano-Pachon D.M."/>
            <person name="Richier S."/>
            <person name="Rokitta S."/>
            <person name="Shiraiwa Y."/>
            <person name="Soanes D.M."/>
            <person name="van der Giezen M."/>
            <person name="Wahlund T.M."/>
            <person name="Williams B."/>
            <person name="Wilson W."/>
            <person name="Wolfe G."/>
            <person name="Wurch L.L."/>
        </authorList>
    </citation>
    <scope>NUCLEOTIDE SEQUENCE</scope>
</reference>
<dbReference type="PaxDb" id="2903-EOD39487"/>
<dbReference type="HOGENOM" id="CLU_016902_11_1_1"/>
<dbReference type="InterPro" id="IPR006145">
    <property type="entry name" value="PsdUridine_synth_RsuA/RluA"/>
</dbReference>
<dbReference type="CDD" id="cd02869">
    <property type="entry name" value="PseudoU_synth_RluA_like"/>
    <property type="match status" value="1"/>
</dbReference>
<dbReference type="KEGG" id="ehx:EMIHUDRAFT_62607"/>
<dbReference type="PANTHER" id="PTHR21600:SF87">
    <property type="entry name" value="RNA PSEUDOURIDYLATE SYNTHASE DOMAIN-CONTAINING PROTEIN 1"/>
    <property type="match status" value="1"/>
</dbReference>
<dbReference type="PANTHER" id="PTHR21600">
    <property type="entry name" value="MITOCHONDRIAL RNA PSEUDOURIDINE SYNTHASE"/>
    <property type="match status" value="1"/>
</dbReference>
<dbReference type="eggNOG" id="KOG1919">
    <property type="taxonomic scope" value="Eukaryota"/>
</dbReference>
<dbReference type="RefSeq" id="XP_005791916.1">
    <property type="nucleotide sequence ID" value="XM_005791859.1"/>
</dbReference>
<feature type="domain" description="Pseudouridine synthase RsuA/RluA-like" evidence="2">
    <location>
        <begin position="51"/>
        <end position="199"/>
    </location>
</feature>
<evidence type="ECO:0000256" key="1">
    <source>
        <dbReference type="ARBA" id="ARBA00010876"/>
    </source>
</evidence>
<comment type="similarity">
    <text evidence="1">Belongs to the pseudouridine synthase RluA family.</text>
</comment>
<keyword evidence="4" id="KW-1185">Reference proteome</keyword>
<dbReference type="Gene3D" id="3.30.2350.10">
    <property type="entry name" value="Pseudouridine synthase"/>
    <property type="match status" value="1"/>
</dbReference>
<proteinExistence type="inferred from homology"/>
<evidence type="ECO:0000259" key="2">
    <source>
        <dbReference type="Pfam" id="PF00849"/>
    </source>
</evidence>
<evidence type="ECO:0000313" key="4">
    <source>
        <dbReference type="Proteomes" id="UP000013827"/>
    </source>
</evidence>
<dbReference type="GO" id="GO:0009982">
    <property type="term" value="F:pseudouridine synthase activity"/>
    <property type="evidence" value="ECO:0007669"/>
    <property type="project" value="InterPro"/>
</dbReference>
<reference evidence="3" key="2">
    <citation type="submission" date="2024-10" db="UniProtKB">
        <authorList>
            <consortium name="EnsemblProtists"/>
        </authorList>
    </citation>
    <scope>IDENTIFICATION</scope>
</reference>
<dbReference type="OMA" id="YGFCEPA"/>
<dbReference type="EnsemblProtists" id="EOD39487">
    <property type="protein sequence ID" value="EOD39487"/>
    <property type="gene ID" value="EMIHUDRAFT_62607"/>
</dbReference>
<dbReference type="SUPFAM" id="SSF55120">
    <property type="entry name" value="Pseudouridine synthase"/>
    <property type="match status" value="1"/>
</dbReference>
<dbReference type="Pfam" id="PF00849">
    <property type="entry name" value="PseudoU_synth_2"/>
    <property type="match status" value="1"/>
</dbReference>
<dbReference type="GeneID" id="17284758"/>
<organism evidence="3 4">
    <name type="scientific">Emiliania huxleyi (strain CCMP1516)</name>
    <dbReference type="NCBI Taxonomy" id="280463"/>
    <lineage>
        <taxon>Eukaryota</taxon>
        <taxon>Haptista</taxon>
        <taxon>Haptophyta</taxon>
        <taxon>Prymnesiophyceae</taxon>
        <taxon>Isochrysidales</taxon>
        <taxon>Noelaerhabdaceae</taxon>
        <taxon>Emiliania</taxon>
    </lineage>
</organism>
<protein>
    <recommendedName>
        <fullName evidence="2">Pseudouridine synthase RsuA/RluA-like domain-containing protein</fullName>
    </recommendedName>
</protein>
<dbReference type="AlphaFoldDB" id="A0A0D3KUQ2"/>
<dbReference type="InterPro" id="IPR020103">
    <property type="entry name" value="PsdUridine_synth_cat_dom_sf"/>
</dbReference>
<sequence length="255" mass="27461">MIVTAVPPGAALRSGDGELHSIAWSDAPAYTSEPELVPPTGPLCVVHRDEHCVVVEKPAYLPTENTERIKDSVRARVEALLGADADVRIPHRLDWETSGLLVLALGSEAMRSLSMQFASRTVRKSYVADVVGAPPARLGTVRLPLSSDPDRRPRQRVDFGASGKPAVTEWAVERSTPHASRLVLRPETGRRHQLRMHCLALGCPIAGDGLGGGTAHAEAQEAGPARHRLHLHAAELGFTHPVSGEPLHFRSSPPF</sequence>
<dbReference type="InterPro" id="IPR050188">
    <property type="entry name" value="RluA_PseudoU_synthase"/>
</dbReference>
<dbReference type="GO" id="GO:0000455">
    <property type="term" value="P:enzyme-directed rRNA pseudouridine synthesis"/>
    <property type="evidence" value="ECO:0007669"/>
    <property type="project" value="TreeGrafter"/>
</dbReference>
<dbReference type="STRING" id="2903.R1DWJ3"/>